<dbReference type="RefSeq" id="WP_086142300.1">
    <property type="nucleotide sequence ID" value="NZ_MIMV01000006.1"/>
</dbReference>
<dbReference type="CDD" id="cd00761">
    <property type="entry name" value="Glyco_tranf_GTA_type"/>
    <property type="match status" value="1"/>
</dbReference>
<dbReference type="InterPro" id="IPR001173">
    <property type="entry name" value="Glyco_trans_2-like"/>
</dbReference>
<reference evidence="2 3" key="1">
    <citation type="submission" date="2016-09" db="EMBL/GenBank/DDBJ databases">
        <title>Lactobacillus reuteri KLR3006, genome sequencing and assembly.</title>
        <authorList>
            <person name="Lee J.-Y."/>
            <person name="Kim E.B."/>
            <person name="Choi Y.-J."/>
        </authorList>
    </citation>
    <scope>NUCLEOTIDE SEQUENCE [LARGE SCALE GENOMIC DNA]</scope>
    <source>
        <strain evidence="2 3">KLR3006</strain>
    </source>
</reference>
<evidence type="ECO:0000259" key="1">
    <source>
        <dbReference type="Pfam" id="PF00535"/>
    </source>
</evidence>
<comment type="caution">
    <text evidence="2">The sequence shown here is derived from an EMBL/GenBank/DDBJ whole genome shotgun (WGS) entry which is preliminary data.</text>
</comment>
<organism evidence="2 3">
    <name type="scientific">Limosilactobacillus reuteri</name>
    <name type="common">Lactobacillus reuteri</name>
    <dbReference type="NCBI Taxonomy" id="1598"/>
    <lineage>
        <taxon>Bacteria</taxon>
        <taxon>Bacillati</taxon>
        <taxon>Bacillota</taxon>
        <taxon>Bacilli</taxon>
        <taxon>Lactobacillales</taxon>
        <taxon>Lactobacillaceae</taxon>
        <taxon>Limosilactobacillus</taxon>
    </lineage>
</organism>
<dbReference type="Proteomes" id="UP000194219">
    <property type="component" value="Unassembled WGS sequence"/>
</dbReference>
<proteinExistence type="predicted"/>
<evidence type="ECO:0000313" key="3">
    <source>
        <dbReference type="Proteomes" id="UP000194219"/>
    </source>
</evidence>
<sequence>MDNNKPLFSIIVACYNVEKYIKKCITSILRQDFKDYELIVVDDGSTDNTREIIKQLQSKNEFIYLRKQNGGLSSVRNYGIKHASGTYIIHFDGDDFVNQNWLTSVSNVVFRNNPDMIFWGGNAVNECGQPLVNGVKQLYDEREVSSEDCLYYLGQDRVKNWSWGFAFKKDILNGMDESLYPEKISYEDLASTYKIVAKSNKIYFINGSPYQYTQHQGTITKSPSLRQYKDLELIKAQMLIAFKDDFELSKLWMFQLTIMQYQIVSRIENINKKILLNNCTNIIINNKSKFLTKAQLVKYYLVKLRIYCRLYPTLYNPEMSI</sequence>
<feature type="domain" description="Glycosyltransferase 2-like" evidence="1">
    <location>
        <begin position="9"/>
        <end position="118"/>
    </location>
</feature>
<dbReference type="PANTHER" id="PTHR22916">
    <property type="entry name" value="GLYCOSYLTRANSFERASE"/>
    <property type="match status" value="1"/>
</dbReference>
<dbReference type="EMBL" id="MIMV01000006">
    <property type="protein sequence ID" value="OTA93353.1"/>
    <property type="molecule type" value="Genomic_DNA"/>
</dbReference>
<dbReference type="Pfam" id="PF00535">
    <property type="entry name" value="Glycos_transf_2"/>
    <property type="match status" value="1"/>
</dbReference>
<dbReference type="GO" id="GO:0016758">
    <property type="term" value="F:hexosyltransferase activity"/>
    <property type="evidence" value="ECO:0007669"/>
    <property type="project" value="UniProtKB-ARBA"/>
</dbReference>
<dbReference type="AlphaFoldDB" id="A0AAE5MSG7"/>
<accession>A0AAE5MSG7</accession>
<dbReference type="PANTHER" id="PTHR22916:SF3">
    <property type="entry name" value="UDP-GLCNAC:BETAGAL BETA-1,3-N-ACETYLGLUCOSAMINYLTRANSFERASE-LIKE PROTEIN 1"/>
    <property type="match status" value="1"/>
</dbReference>
<dbReference type="Gene3D" id="3.90.550.10">
    <property type="entry name" value="Spore Coat Polysaccharide Biosynthesis Protein SpsA, Chain A"/>
    <property type="match status" value="1"/>
</dbReference>
<evidence type="ECO:0000313" key="2">
    <source>
        <dbReference type="EMBL" id="OTA93353.1"/>
    </source>
</evidence>
<dbReference type="InterPro" id="IPR029044">
    <property type="entry name" value="Nucleotide-diphossugar_trans"/>
</dbReference>
<protein>
    <recommendedName>
        <fullName evidence="1">Glycosyltransferase 2-like domain-containing protein</fullName>
    </recommendedName>
</protein>
<dbReference type="SUPFAM" id="SSF53448">
    <property type="entry name" value="Nucleotide-diphospho-sugar transferases"/>
    <property type="match status" value="1"/>
</dbReference>
<gene>
    <name evidence="2" type="ORF">BHL83_10100</name>
</gene>
<name>A0AAE5MSG7_LIMRT</name>